<dbReference type="PANTHER" id="PTHR10791:SF157">
    <property type="entry name" value="BIDIRECTIONAL SUGAR TRANSPORTER SWEET"/>
    <property type="match status" value="1"/>
</dbReference>
<dbReference type="FunFam" id="1.20.1280.290:FF:000003">
    <property type="entry name" value="Bidirectional sugar transporter SWEET"/>
    <property type="match status" value="1"/>
</dbReference>
<dbReference type="InterPro" id="IPR004316">
    <property type="entry name" value="SWEET_rpt"/>
</dbReference>
<feature type="transmembrane region" description="Helical" evidence="10">
    <location>
        <begin position="165"/>
        <end position="187"/>
    </location>
</feature>
<dbReference type="Proteomes" id="UP001454036">
    <property type="component" value="Unassembled WGS sequence"/>
</dbReference>
<evidence type="ECO:0000256" key="6">
    <source>
        <dbReference type="ARBA" id="ARBA00022692"/>
    </source>
</evidence>
<evidence type="ECO:0000256" key="9">
    <source>
        <dbReference type="ARBA" id="ARBA00023136"/>
    </source>
</evidence>
<evidence type="ECO:0000256" key="3">
    <source>
        <dbReference type="ARBA" id="ARBA00022448"/>
    </source>
</evidence>
<feature type="transmembrane region" description="Helical" evidence="10">
    <location>
        <begin position="106"/>
        <end position="126"/>
    </location>
</feature>
<comment type="similarity">
    <text evidence="2 10">Belongs to the SWEET sugar transporter family.</text>
</comment>
<keyword evidence="13" id="KW-1185">Reference proteome</keyword>
<keyword evidence="8 10" id="KW-1133">Transmembrane helix</keyword>
<feature type="compositionally biased region" description="Polar residues" evidence="11">
    <location>
        <begin position="265"/>
        <end position="277"/>
    </location>
</feature>
<feature type="transmembrane region" description="Helical" evidence="10">
    <location>
        <begin position="132"/>
        <end position="153"/>
    </location>
</feature>
<keyword evidence="4" id="KW-1003">Cell membrane</keyword>
<evidence type="ECO:0000256" key="10">
    <source>
        <dbReference type="RuleBase" id="RU910715"/>
    </source>
</evidence>
<feature type="region of interest" description="Disordered" evidence="11">
    <location>
        <begin position="242"/>
        <end position="277"/>
    </location>
</feature>
<feature type="transmembrane region" description="Helical" evidence="10">
    <location>
        <begin position="47"/>
        <end position="64"/>
    </location>
</feature>
<evidence type="ECO:0000256" key="8">
    <source>
        <dbReference type="ARBA" id="ARBA00022989"/>
    </source>
</evidence>
<feature type="compositionally biased region" description="Basic and acidic residues" evidence="11">
    <location>
        <begin position="242"/>
        <end position="251"/>
    </location>
</feature>
<evidence type="ECO:0000256" key="7">
    <source>
        <dbReference type="ARBA" id="ARBA00022737"/>
    </source>
</evidence>
<organism evidence="12 13">
    <name type="scientific">Lithospermum erythrorhizon</name>
    <name type="common">Purple gromwell</name>
    <name type="synonym">Lithospermum officinale var. erythrorhizon</name>
    <dbReference type="NCBI Taxonomy" id="34254"/>
    <lineage>
        <taxon>Eukaryota</taxon>
        <taxon>Viridiplantae</taxon>
        <taxon>Streptophyta</taxon>
        <taxon>Embryophyta</taxon>
        <taxon>Tracheophyta</taxon>
        <taxon>Spermatophyta</taxon>
        <taxon>Magnoliopsida</taxon>
        <taxon>eudicotyledons</taxon>
        <taxon>Gunneridae</taxon>
        <taxon>Pentapetalae</taxon>
        <taxon>asterids</taxon>
        <taxon>lamiids</taxon>
        <taxon>Boraginales</taxon>
        <taxon>Boraginaceae</taxon>
        <taxon>Boraginoideae</taxon>
        <taxon>Lithospermeae</taxon>
        <taxon>Lithospermum</taxon>
    </lineage>
</organism>
<name>A0AAV3NNR3_LITER</name>
<feature type="transmembrane region" description="Helical" evidence="10">
    <location>
        <begin position="193"/>
        <end position="214"/>
    </location>
</feature>
<keyword evidence="7" id="KW-0677">Repeat</keyword>
<evidence type="ECO:0000256" key="2">
    <source>
        <dbReference type="ARBA" id="ARBA00007809"/>
    </source>
</evidence>
<sequence>MAYLTASEMAFVCGILGNIVSFGVFLAPLPTFYRMYKKKSTEGFQSIPYSVALFSAMLYLYYAYLKKKDALMLITINSFGTVIETIYLIIFMIYATRKAKIYTTKLLILFNFGALGLIIVTTYLLAHGNKRIAVVGWICAVFSVSVFAAPLSIMVRVIKTKSVEYLPINLSVCLTLCAVMWFLYGLLIKDYYIASPNILGFTFGIVQMILYAMFRKGPKQEVIPEENVKQFETVIDMTTLDNKKQEAHQDSSETAQVVATKKENISTTKQPNASDGA</sequence>
<accession>A0AAV3NNR3</accession>
<keyword evidence="3 10" id="KW-0813">Transport</keyword>
<comment type="caution">
    <text evidence="12">The sequence shown here is derived from an EMBL/GenBank/DDBJ whole genome shotgun (WGS) entry which is preliminary data.</text>
</comment>
<evidence type="ECO:0000313" key="13">
    <source>
        <dbReference type="Proteomes" id="UP001454036"/>
    </source>
</evidence>
<keyword evidence="6 10" id="KW-0812">Transmembrane</keyword>
<keyword evidence="5 10" id="KW-0762">Sugar transport</keyword>
<comment type="subcellular location">
    <subcellularLocation>
        <location evidence="1 10">Cell membrane</location>
        <topology evidence="1 10">Multi-pass membrane protein</topology>
    </subcellularLocation>
</comment>
<dbReference type="PANTHER" id="PTHR10791">
    <property type="entry name" value="RAG1-ACTIVATING PROTEIN 1"/>
    <property type="match status" value="1"/>
</dbReference>
<protein>
    <recommendedName>
        <fullName evidence="10">Bidirectional sugar transporter SWEET</fullName>
    </recommendedName>
</protein>
<keyword evidence="9 10" id="KW-0472">Membrane</keyword>
<gene>
    <name evidence="12" type="ORF">LIER_01862</name>
</gene>
<reference evidence="12 13" key="1">
    <citation type="submission" date="2024-01" db="EMBL/GenBank/DDBJ databases">
        <title>The complete chloroplast genome sequence of Lithospermum erythrorhizon: insights into the phylogenetic relationship among Boraginaceae species and the maternal lineages of purple gromwells.</title>
        <authorList>
            <person name="Okada T."/>
            <person name="Watanabe K."/>
        </authorList>
    </citation>
    <scope>NUCLEOTIDE SEQUENCE [LARGE SCALE GENOMIC DNA]</scope>
</reference>
<dbReference type="Gene3D" id="1.20.1280.290">
    <property type="match status" value="2"/>
</dbReference>
<dbReference type="GO" id="GO:0005886">
    <property type="term" value="C:plasma membrane"/>
    <property type="evidence" value="ECO:0007669"/>
    <property type="project" value="UniProtKB-SubCell"/>
</dbReference>
<dbReference type="Pfam" id="PF03083">
    <property type="entry name" value="MtN3_slv"/>
    <property type="match status" value="2"/>
</dbReference>
<dbReference type="AlphaFoldDB" id="A0AAV3NNR3"/>
<feature type="transmembrane region" description="Helical" evidence="10">
    <location>
        <begin position="6"/>
        <end position="27"/>
    </location>
</feature>
<evidence type="ECO:0000256" key="1">
    <source>
        <dbReference type="ARBA" id="ARBA00004651"/>
    </source>
</evidence>
<evidence type="ECO:0000256" key="11">
    <source>
        <dbReference type="SAM" id="MobiDB-lite"/>
    </source>
</evidence>
<dbReference type="FunFam" id="1.20.1280.290:FF:000001">
    <property type="entry name" value="Bidirectional sugar transporter SWEET"/>
    <property type="match status" value="1"/>
</dbReference>
<evidence type="ECO:0000313" key="12">
    <source>
        <dbReference type="EMBL" id="GAA0140537.1"/>
    </source>
</evidence>
<dbReference type="EMBL" id="BAABME010000192">
    <property type="protein sequence ID" value="GAA0140537.1"/>
    <property type="molecule type" value="Genomic_DNA"/>
</dbReference>
<evidence type="ECO:0000256" key="4">
    <source>
        <dbReference type="ARBA" id="ARBA00022475"/>
    </source>
</evidence>
<dbReference type="GO" id="GO:0051119">
    <property type="term" value="F:sugar transmembrane transporter activity"/>
    <property type="evidence" value="ECO:0007669"/>
    <property type="project" value="InterPro"/>
</dbReference>
<comment type="function">
    <text evidence="10">Mediates both low-affinity uptake and efflux of sugar across the membrane.</text>
</comment>
<dbReference type="InterPro" id="IPR047664">
    <property type="entry name" value="SWEET"/>
</dbReference>
<proteinExistence type="inferred from homology"/>
<evidence type="ECO:0000256" key="5">
    <source>
        <dbReference type="ARBA" id="ARBA00022597"/>
    </source>
</evidence>
<feature type="transmembrane region" description="Helical" evidence="10">
    <location>
        <begin position="70"/>
        <end position="94"/>
    </location>
</feature>